<dbReference type="GO" id="GO:0032456">
    <property type="term" value="P:endocytic recycling"/>
    <property type="evidence" value="ECO:0007669"/>
    <property type="project" value="InterPro"/>
</dbReference>
<feature type="region of interest" description="Disordered" evidence="4">
    <location>
        <begin position="818"/>
        <end position="851"/>
    </location>
</feature>
<dbReference type="InterPro" id="IPR040047">
    <property type="entry name" value="VPS50"/>
</dbReference>
<organism evidence="6">
    <name type="scientific">Chromera velia CCMP2878</name>
    <dbReference type="NCBI Taxonomy" id="1169474"/>
    <lineage>
        <taxon>Eukaryota</taxon>
        <taxon>Sar</taxon>
        <taxon>Alveolata</taxon>
        <taxon>Colpodellida</taxon>
        <taxon>Chromeraceae</taxon>
        <taxon>Chromera</taxon>
    </lineage>
</organism>
<evidence type="ECO:0000256" key="1">
    <source>
        <dbReference type="ARBA" id="ARBA00022448"/>
    </source>
</evidence>
<evidence type="ECO:0000256" key="3">
    <source>
        <dbReference type="ARBA" id="ARBA00023054"/>
    </source>
</evidence>
<feature type="compositionally biased region" description="Basic and acidic residues" evidence="4">
    <location>
        <begin position="386"/>
        <end position="398"/>
    </location>
</feature>
<feature type="compositionally biased region" description="Low complexity" evidence="4">
    <location>
        <begin position="561"/>
        <end position="574"/>
    </location>
</feature>
<accession>A0A0G4FSL7</accession>
<dbReference type="GO" id="GO:0000149">
    <property type="term" value="F:SNARE binding"/>
    <property type="evidence" value="ECO:0007669"/>
    <property type="project" value="TreeGrafter"/>
</dbReference>
<dbReference type="PANTHER" id="PTHR13258:SF0">
    <property type="entry name" value="SYNDETIN"/>
    <property type="match status" value="1"/>
</dbReference>
<feature type="domain" description="Vacuolar protein sorting-associated protein 54 N-terminal" evidence="5">
    <location>
        <begin position="73"/>
        <end position="345"/>
    </location>
</feature>
<evidence type="ECO:0000259" key="5">
    <source>
        <dbReference type="Pfam" id="PF10475"/>
    </source>
</evidence>
<feature type="region of interest" description="Disordered" evidence="4">
    <location>
        <begin position="687"/>
        <end position="740"/>
    </location>
</feature>
<proteinExistence type="predicted"/>
<keyword evidence="2" id="KW-0653">Protein transport</keyword>
<dbReference type="GO" id="GO:0042147">
    <property type="term" value="P:retrograde transport, endosome to Golgi"/>
    <property type="evidence" value="ECO:0007669"/>
    <property type="project" value="InterPro"/>
</dbReference>
<name>A0A0G4FSL7_9ALVE</name>
<dbReference type="PANTHER" id="PTHR13258">
    <property type="entry name" value="SYNDETIN"/>
    <property type="match status" value="1"/>
</dbReference>
<dbReference type="InterPro" id="IPR019515">
    <property type="entry name" value="VPS54_N"/>
</dbReference>
<dbReference type="EMBL" id="CDMZ01000576">
    <property type="protein sequence ID" value="CEM17240.1"/>
    <property type="molecule type" value="Genomic_DNA"/>
</dbReference>
<reference evidence="6" key="1">
    <citation type="submission" date="2014-11" db="EMBL/GenBank/DDBJ databases">
        <authorList>
            <person name="Otto D Thomas"/>
            <person name="Naeem Raeece"/>
        </authorList>
    </citation>
    <scope>NUCLEOTIDE SEQUENCE</scope>
</reference>
<feature type="compositionally biased region" description="Low complexity" evidence="4">
    <location>
        <begin position="1"/>
        <end position="21"/>
    </location>
</feature>
<evidence type="ECO:0000256" key="4">
    <source>
        <dbReference type="SAM" id="MobiDB-lite"/>
    </source>
</evidence>
<feature type="region of interest" description="Disordered" evidence="4">
    <location>
        <begin position="1244"/>
        <end position="1296"/>
    </location>
</feature>
<dbReference type="Pfam" id="PF10475">
    <property type="entry name" value="Vps54_N"/>
    <property type="match status" value="1"/>
</dbReference>
<evidence type="ECO:0000256" key="2">
    <source>
        <dbReference type="ARBA" id="ARBA00022927"/>
    </source>
</evidence>
<sequence length="1406" mass="152774">MPGLSPPSANAATASLSPAAGTQGGRGGTVGMSSLSPAEPSPSASPSTGAPEGEGGPPSPPLASAFSSPKEMILSEIAALAKPWNVAQMQTRIDSLIREEESVEERLAAEVFGHYSEFVEGVQTIHEVETELGDVFQIVKDGKQRMKKVDERLAMEGLRIVQKTRTRARVRDVLKPLRDFQKYLALEVLGQQYLVDKSFCDAIAVFTDIQVSLQADQRHHSYKAVQGLSERLKSQTAQIRERLHEQLRAAAAAPAPDRICLAEYEEALRALSLLPGSASTGADLCRMVADACTAATRQCLLSFLGPAEMPPSSRSGLRDLCSRMQPQQVLHCLSKLFDFMWAALQRLQFLSWWQRHRAACLREARRARATNVNGGPGPTPNASGAPERERAEEEGVRRKIERRIGRRAVTEPRGGSRDDTGLSPGGLSGRGGSRGEASPSPRLDSIEDLIDELRGEDGRYAGGVLEGALEFEEFMESVTDQIVESKKYVWDRVQNTVSICLGAMSISPNGMKEDGFFQLLQLVQTIVDAGDAFMAFSPPVRPSEEEETPFGVGGTGGGFGEASPSSSSSAVSPVKGEGGGAERNHPRSHTHTMGASACASGLTRGLSTTSAPPPPPWRSGWTRVRSDWSASLRNNSGQKSWDFFKSLHNEHHRTLREVTKVDAFERIPFVEGFELFSGDRIAKLAPPQVFSPRDVSDSTPTSPSGTSSSEKKSASSASGQKGGRGRAETAKGKGASAPRYLPLPLPRAFRDLLDEFDSFRPFGDVRASRNALTRWTERVTKVMTEANPFKDFKPDSTVLVDYYSDKVGGGMGFLGREKKEKEEEVGKGKNGVLKEKNGNTHNGTPTNKDRPVTSLVSRWMEDDEGWHKVSAEMLEKTNLGPVVSASSHRLCQCLERYTAFMVATPAHSFDLFVAATQLVDLTIFAVACKLLPTEDLDLLMEDPAPSAEFSSGMKLACKHSALLVQKKFNRLRVTLMAIGQFLEAAPDRGGSPTSFQGSSGGAFAPSAGWICSARLPPLPQLKSPMGCYGLAESLVGVESVCVAVEAWSHSSGLIKNLVRQATQQGVGGASSNGQVECVDRWFSQSRAMTLDLRSLVLSRLSFCLLNMKAFRDAAAGLDWQGAAEGGEGGSGSGYRSPAAGLLVSFKHNLSDLDKRISAAGGGSLPEYLQTHLWEKIGESCVEECVEVVASIPSFNAPVWPPPQLFLLAEDFAKLQAHVSNRIAISRERALQTLRAFRDRRRKEREEERRLRKVGGQNGKHAKTETHTPKAGDPSSEWNSSDEEGEGAEWAETEREDVHLPPDLLALERRAGSSPSGPPELPNVSFLEDYIQAHTLQGPELLHWVKRQRQYNVKLLVALIAKVESQRKPYMRQMIAEAEAACRYQLMEESGGGPIGGQQQGDKYIPD</sequence>
<dbReference type="GO" id="GO:0015031">
    <property type="term" value="P:protein transport"/>
    <property type="evidence" value="ECO:0007669"/>
    <property type="project" value="UniProtKB-KW"/>
</dbReference>
<feature type="compositionally biased region" description="Low complexity" evidence="4">
    <location>
        <begin position="691"/>
        <end position="719"/>
    </location>
</feature>
<feature type="compositionally biased region" description="Gly residues" evidence="4">
    <location>
        <begin position="423"/>
        <end position="434"/>
    </location>
</feature>
<feature type="region of interest" description="Disordered" evidence="4">
    <location>
        <begin position="369"/>
        <end position="444"/>
    </location>
</feature>
<dbReference type="GO" id="GO:1990745">
    <property type="term" value="C:EARP complex"/>
    <property type="evidence" value="ECO:0007669"/>
    <property type="project" value="InterPro"/>
</dbReference>
<evidence type="ECO:0000313" key="6">
    <source>
        <dbReference type="EMBL" id="CEM17240.1"/>
    </source>
</evidence>
<keyword evidence="3" id="KW-0175">Coiled coil</keyword>
<dbReference type="VEuPathDB" id="CryptoDB:Cvel_18404"/>
<feature type="compositionally biased region" description="Basic and acidic residues" evidence="4">
    <location>
        <begin position="408"/>
        <end position="420"/>
    </location>
</feature>
<feature type="compositionally biased region" description="Acidic residues" evidence="4">
    <location>
        <begin position="1279"/>
        <end position="1290"/>
    </location>
</feature>
<feature type="region of interest" description="Disordered" evidence="4">
    <location>
        <begin position="1"/>
        <end position="66"/>
    </location>
</feature>
<feature type="compositionally biased region" description="Gly residues" evidence="4">
    <location>
        <begin position="551"/>
        <end position="560"/>
    </location>
</feature>
<feature type="region of interest" description="Disordered" evidence="4">
    <location>
        <begin position="539"/>
        <end position="620"/>
    </location>
</feature>
<dbReference type="GO" id="GO:0005829">
    <property type="term" value="C:cytosol"/>
    <property type="evidence" value="ECO:0007669"/>
    <property type="project" value="GOC"/>
</dbReference>
<keyword evidence="1" id="KW-0813">Transport</keyword>
<feature type="compositionally biased region" description="Basic and acidic residues" evidence="4">
    <location>
        <begin position="818"/>
        <end position="838"/>
    </location>
</feature>
<protein>
    <recommendedName>
        <fullName evidence="5">Vacuolar protein sorting-associated protein 54 N-terminal domain-containing protein</fullName>
    </recommendedName>
</protein>
<feature type="compositionally biased region" description="Low complexity" evidence="4">
    <location>
        <begin position="31"/>
        <end position="51"/>
    </location>
</feature>
<gene>
    <name evidence="6" type="ORF">Cvel_18404</name>
</gene>